<comment type="caution">
    <text evidence="1">The sequence shown here is derived from an EMBL/GenBank/DDBJ whole genome shotgun (WGS) entry which is preliminary data.</text>
</comment>
<dbReference type="EMBL" id="VVXK01000002">
    <property type="protein sequence ID" value="KAA2371716.1"/>
    <property type="molecule type" value="Genomic_DNA"/>
</dbReference>
<name>A0A5B3GEJ2_9BACT</name>
<dbReference type="RefSeq" id="WP_149886980.1">
    <property type="nucleotide sequence ID" value="NZ_VVXK01000002.1"/>
</dbReference>
<protein>
    <submittedName>
        <fullName evidence="1">Uncharacterized protein</fullName>
    </submittedName>
</protein>
<organism evidence="1 2">
    <name type="scientific">Alistipes shahii</name>
    <dbReference type="NCBI Taxonomy" id="328814"/>
    <lineage>
        <taxon>Bacteria</taxon>
        <taxon>Pseudomonadati</taxon>
        <taxon>Bacteroidota</taxon>
        <taxon>Bacteroidia</taxon>
        <taxon>Bacteroidales</taxon>
        <taxon>Rikenellaceae</taxon>
        <taxon>Alistipes</taxon>
    </lineage>
</organism>
<reference evidence="1 2" key="1">
    <citation type="journal article" date="2019" name="Nat. Med.">
        <title>A library of human gut bacterial isolates paired with longitudinal multiomics data enables mechanistic microbiome research.</title>
        <authorList>
            <person name="Poyet M."/>
            <person name="Groussin M."/>
            <person name="Gibbons S.M."/>
            <person name="Avila-Pacheco J."/>
            <person name="Jiang X."/>
            <person name="Kearney S.M."/>
            <person name="Perrotta A.R."/>
            <person name="Berdy B."/>
            <person name="Zhao S."/>
            <person name="Lieberman T.D."/>
            <person name="Swanson P.K."/>
            <person name="Smith M."/>
            <person name="Roesemann S."/>
            <person name="Alexander J.E."/>
            <person name="Rich S.A."/>
            <person name="Livny J."/>
            <person name="Vlamakis H."/>
            <person name="Clish C."/>
            <person name="Bullock K."/>
            <person name="Deik A."/>
            <person name="Scott J."/>
            <person name="Pierce K.A."/>
            <person name="Xavier R.J."/>
            <person name="Alm E.J."/>
        </authorList>
    </citation>
    <scope>NUCLEOTIDE SEQUENCE [LARGE SCALE GENOMIC DNA]</scope>
    <source>
        <strain evidence="1 2">BIOML-A2</strain>
    </source>
</reference>
<evidence type="ECO:0000313" key="2">
    <source>
        <dbReference type="Proteomes" id="UP000323567"/>
    </source>
</evidence>
<accession>A0A5B3GEJ2</accession>
<proteinExistence type="predicted"/>
<dbReference type="Proteomes" id="UP000323567">
    <property type="component" value="Unassembled WGS sequence"/>
</dbReference>
<gene>
    <name evidence="1" type="ORF">F2Y13_02705</name>
</gene>
<sequence length="191" mass="22268">MSEKIIVKLRRDNISVSSCKEGVYLTFDAENARPIICKYSEVITIFTPNQIYDVEDIMLMLGPVLHSFLEKAKISTGLLHWESANPFVKLRSRAVKDYVLILNEIRKIAIEDDLKAIVISLDDRAFPDFLLKKGEDEKFYLEVMKIAKDLNLIIFVLWYTFPENECDWEDKLIWIKTPIGCYKTETADFFD</sequence>
<evidence type="ECO:0000313" key="1">
    <source>
        <dbReference type="EMBL" id="KAA2371716.1"/>
    </source>
</evidence>
<dbReference type="AlphaFoldDB" id="A0A5B3GEJ2"/>